<comment type="similarity">
    <text evidence="1">Belongs to the MDM20/NAA25 family.</text>
</comment>
<organism evidence="2 3">
    <name type="scientific">Pneumocystis jirovecii (strain RU7)</name>
    <name type="common">Human pneumocystis pneumonia agent</name>
    <dbReference type="NCBI Taxonomy" id="1408657"/>
    <lineage>
        <taxon>Eukaryota</taxon>
        <taxon>Fungi</taxon>
        <taxon>Dikarya</taxon>
        <taxon>Ascomycota</taxon>
        <taxon>Taphrinomycotina</taxon>
        <taxon>Pneumocystomycetes</taxon>
        <taxon>Pneumocystaceae</taxon>
        <taxon>Pneumocystis</taxon>
    </lineage>
</organism>
<dbReference type="Pfam" id="PF09797">
    <property type="entry name" value="NatB_MDM20"/>
    <property type="match status" value="1"/>
</dbReference>
<keyword evidence="3" id="KW-1185">Reference proteome</keyword>
<accession>A0A0W4ZUT1</accession>
<evidence type="ECO:0000313" key="3">
    <source>
        <dbReference type="Proteomes" id="UP000053447"/>
    </source>
</evidence>
<dbReference type="STRING" id="1408657.A0A0W4ZUT1"/>
<proteinExistence type="inferred from homology"/>
<dbReference type="PANTHER" id="PTHR22767">
    <property type="entry name" value="N-TERMINAL ACETYLTRANSFERASE-RELATED"/>
    <property type="match status" value="1"/>
</dbReference>
<comment type="caution">
    <text evidence="2">The sequence shown here is derived from an EMBL/GenBank/DDBJ whole genome shotgun (WGS) entry which is preliminary data.</text>
</comment>
<evidence type="ECO:0000313" key="2">
    <source>
        <dbReference type="EMBL" id="KTW32150.1"/>
    </source>
</evidence>
<dbReference type="AlphaFoldDB" id="A0A0W4ZUT1"/>
<evidence type="ECO:0000256" key="1">
    <source>
        <dbReference type="ARBA" id="ARBA00006298"/>
    </source>
</evidence>
<evidence type="ECO:0008006" key="4">
    <source>
        <dbReference type="Google" id="ProtNLM"/>
    </source>
</evidence>
<name>A0A0W4ZUT1_PNEJ7</name>
<dbReference type="RefSeq" id="XP_018230842.1">
    <property type="nucleotide sequence ID" value="XM_018373096.1"/>
</dbReference>
<sequence length="851" mass="100734">MEKHIRVQTIFDALGHSFPKKALQLCIKAMKKYPESQIFQALNALSLLRIGQQKKALEMCKNLKKNIPTDQDVLSVLQTVFKELNMSNEIIEMFENALKKRPNDEELVRNWFFSMVRINSIIGQQKAAMSLQKTFGRRKYYYWAVMSLQLLEMIDMDESERRLFQTLAYRLAVKMVEENNELYRLSSSEELHLYISVLLSCDKVEDVINVLESDFGKRFMDIDLLRLKLDLLFKLEKWALLFSQCRYYIDCGNNDSKVFDMHITSALNLAASDVSSSIVLDLTNYYKKKKKEFQSLRNLYLAFLKLSFIISVDNIIEDKLCSCIQYFETFSTKTSCFEDLRPFIEKLERKDQIMFLMDIKKFFNEVRLKEIKKREYVEVLKNVEKFEYFVNYYELIDEKAWIVFSSRLIQEYRDSLFLDDDLSFTDNQYGDDFLILAVHALFNMFFITHKQSYLIKAILLLEIGLVYSKYNFQFKLLLIRLYSMIGAFSLALSIYQSLSIKQIQYDTLSYVFLTKCSNYYPSKSLLNELKITKSIYVSNIREVPEMLVLAYENGSYSNIGNFIEFGTRLNNSIWRHILRYELLHLSYLIDDKVLCEIIENNGFTQEKYYDNRDFNIMSDFGVLESESIRVKSRITSMPDENWLKIQDFKISFLSLLAFGTFEDIKVKFKSHESLLSGLKNDVLSKFEIQTIFLLEIFLCLLIEDSDQNTYSLQENKLKEWIERNFVISFLNVVDYDHTILEQLVFLFESCKNIILFQNFVKRCLKTRKKLHAESEKLKEIVKNFYNDIVLSVSLLKDKISINVTEFIDMFESNFESFKINKHFVLTKVEKINESRRNSLDSLDHIICNIKF</sequence>
<dbReference type="OrthoDB" id="1874341at2759"/>
<dbReference type="InterPro" id="IPR019183">
    <property type="entry name" value="NAA25_NatB_aux_su"/>
</dbReference>
<dbReference type="Gene3D" id="1.25.40.1040">
    <property type="match status" value="1"/>
</dbReference>
<dbReference type="SUPFAM" id="SSF48452">
    <property type="entry name" value="TPR-like"/>
    <property type="match status" value="1"/>
</dbReference>
<dbReference type="Proteomes" id="UP000053447">
    <property type="component" value="Unassembled WGS sequence"/>
</dbReference>
<gene>
    <name evidence="2" type="ORF">T551_00832</name>
</gene>
<dbReference type="InterPro" id="IPR011990">
    <property type="entry name" value="TPR-like_helical_dom_sf"/>
</dbReference>
<dbReference type="VEuPathDB" id="FungiDB:T551_00832"/>
<dbReference type="GeneID" id="28939351"/>
<reference evidence="3" key="1">
    <citation type="journal article" date="2016" name="Nat. Commun.">
        <title>Genome analysis of three Pneumocystis species reveals adaptation mechanisms to life exclusively in mammalian hosts.</title>
        <authorList>
            <person name="Ma L."/>
            <person name="Chen Z."/>
            <person name="Huang D.W."/>
            <person name="Kutty G."/>
            <person name="Ishihara M."/>
            <person name="Wang H."/>
            <person name="Abouelleil A."/>
            <person name="Bishop L."/>
            <person name="Davey E."/>
            <person name="Deng R."/>
            <person name="Deng X."/>
            <person name="Fan L."/>
            <person name="Fantoni G."/>
            <person name="Fitzgerald M."/>
            <person name="Gogineni E."/>
            <person name="Goldberg J.M."/>
            <person name="Handley G."/>
            <person name="Hu X."/>
            <person name="Huber C."/>
            <person name="Jiao X."/>
            <person name="Jones K."/>
            <person name="Levin J.Z."/>
            <person name="Liu Y."/>
            <person name="Macdonald P."/>
            <person name="Melnikov A."/>
            <person name="Raley C."/>
            <person name="Sassi M."/>
            <person name="Sherman B.T."/>
            <person name="Song X."/>
            <person name="Sykes S."/>
            <person name="Tran B."/>
            <person name="Walsh L."/>
            <person name="Xia Y."/>
            <person name="Yang J."/>
            <person name="Young S."/>
            <person name="Zeng Q."/>
            <person name="Zheng X."/>
            <person name="Stephens R."/>
            <person name="Nusbaum C."/>
            <person name="Birren B.W."/>
            <person name="Azadi P."/>
            <person name="Lempicki R.A."/>
            <person name="Cuomo C.A."/>
            <person name="Kovacs J.A."/>
        </authorList>
    </citation>
    <scope>NUCLEOTIDE SEQUENCE [LARGE SCALE GENOMIC DNA]</scope>
    <source>
        <strain evidence="3">RU7</strain>
    </source>
</reference>
<dbReference type="GO" id="GO:0031416">
    <property type="term" value="C:NatB complex"/>
    <property type="evidence" value="ECO:0007669"/>
    <property type="project" value="TreeGrafter"/>
</dbReference>
<protein>
    <recommendedName>
        <fullName evidence="4">N-terminal acetyltransferase B complex subunit NAA25 homolog</fullName>
    </recommendedName>
</protein>
<dbReference type="PANTHER" id="PTHR22767:SF3">
    <property type="entry name" value="N-ALPHA-ACETYLTRANSFERASE 25, NATB AUXILIARY SUBUNIT"/>
    <property type="match status" value="1"/>
</dbReference>
<dbReference type="EMBL" id="LFWA01000003">
    <property type="protein sequence ID" value="KTW32150.1"/>
    <property type="molecule type" value="Genomic_DNA"/>
</dbReference>